<dbReference type="FunFam" id="1.20.1720.10:FF:000004">
    <property type="entry name" value="EmrB/QacA family drug resistance transporter"/>
    <property type="match status" value="1"/>
</dbReference>
<dbReference type="PROSITE" id="PS50850">
    <property type="entry name" value="MFS"/>
    <property type="match status" value="1"/>
</dbReference>
<name>G8TS42_SULAD</name>
<dbReference type="GO" id="GO:0022857">
    <property type="term" value="F:transmembrane transporter activity"/>
    <property type="evidence" value="ECO:0007669"/>
    <property type="project" value="InterPro"/>
</dbReference>
<feature type="signal peptide" evidence="8">
    <location>
        <begin position="1"/>
        <end position="24"/>
    </location>
</feature>
<evidence type="ECO:0000256" key="3">
    <source>
        <dbReference type="ARBA" id="ARBA00022475"/>
    </source>
</evidence>
<feature type="transmembrane region" description="Helical" evidence="7">
    <location>
        <begin position="142"/>
        <end position="162"/>
    </location>
</feature>
<dbReference type="PANTHER" id="PTHR23501">
    <property type="entry name" value="MAJOR FACILITATOR SUPERFAMILY"/>
    <property type="match status" value="1"/>
</dbReference>
<reference evidence="10 11" key="2">
    <citation type="journal article" date="2012" name="Stand. Genomic Sci.">
        <title>Complete genome sequence of the moderately thermophilic mineral-sulfide-oxidizing firmicute Sulfobacillus acidophilus type strain (NAL(T)).</title>
        <authorList>
            <person name="Anderson I."/>
            <person name="Chertkov O."/>
            <person name="Chen A."/>
            <person name="Saunders E."/>
            <person name="Lapidus A."/>
            <person name="Nolan M."/>
            <person name="Lucas S."/>
            <person name="Hammon N."/>
            <person name="Deshpande S."/>
            <person name="Cheng J.F."/>
            <person name="Han C."/>
            <person name="Tapia R."/>
            <person name="Goodwin L.A."/>
            <person name="Pitluck S."/>
            <person name="Liolios K."/>
            <person name="Pagani I."/>
            <person name="Ivanova N."/>
            <person name="Mikhailova N."/>
            <person name="Pati A."/>
            <person name="Palaniappan K."/>
            <person name="Land M."/>
            <person name="Pan C."/>
            <person name="Rohde M."/>
            <person name="Pukall R."/>
            <person name="Goker M."/>
            <person name="Detter J.C."/>
            <person name="Woyke T."/>
            <person name="Bristow J."/>
            <person name="Eisen J.A."/>
            <person name="Markowitz V."/>
            <person name="Hugenholtz P."/>
            <person name="Kyrpides N.C."/>
            <person name="Klenk H.P."/>
            <person name="Mavromatis K."/>
        </authorList>
    </citation>
    <scope>NUCLEOTIDE SEQUENCE [LARGE SCALE GENOMIC DNA]</scope>
    <source>
        <strain evidence="11">ATCC 700253 / DSM 10332 / NAL</strain>
    </source>
</reference>
<dbReference type="Pfam" id="PF07690">
    <property type="entry name" value="MFS_1"/>
    <property type="match status" value="1"/>
</dbReference>
<dbReference type="Gene3D" id="1.20.1250.20">
    <property type="entry name" value="MFS general substrate transporter like domains"/>
    <property type="match status" value="1"/>
</dbReference>
<dbReference type="Gene3D" id="1.20.1720.10">
    <property type="entry name" value="Multidrug resistance protein D"/>
    <property type="match status" value="1"/>
</dbReference>
<feature type="transmembrane region" description="Helical" evidence="7">
    <location>
        <begin position="168"/>
        <end position="187"/>
    </location>
</feature>
<comment type="subcellular location">
    <subcellularLocation>
        <location evidence="1">Cell membrane</location>
        <topology evidence="1">Multi-pass membrane protein</topology>
    </subcellularLocation>
</comment>
<dbReference type="HOGENOM" id="CLU_000960_2_5_9"/>
<feature type="chain" id="PRO_5039680128" evidence="8">
    <location>
        <begin position="25"/>
        <end position="506"/>
    </location>
</feature>
<sequence>MDTRGSSSSRMAVLLACMLAMALAAMDSTIVATAIPTIVRDLGGFSLFPWVFSIYLLTQAAMVPIYGKLADLFGRKPVLMAGTGIFIAGSVFSGLAWNMLALIVFRGFQGIGAAAIIPITSTIVGDLFTLEERAKMQGYLSSVWGLSAVIGPAIGGFFVQYASWRWVFYINLPIGLAALLMLGGYLHESVSRQAHRLDYEGAFLLMAAIGCLITALLEGGVHWKWTSPASILLLAAGLVGLALFVGQERRAPEPVLPLWVFRQRAISAANTASLGIGILTIGLSSYLPTFVQGVLERSPLVAGFALGMMSIGWPLASSLSGRLYLTVGFRATALIGSAVTILGSLGFVLLSPESSPWQAGLASFVMGCGLGLGSTSLLVSIQSVVAWNRRGMVTGSNMFMRQLGSAIGVAGYGGLVNARLSAAFHHPPATVASRLPHNLNAAGLALGRLASMPEAVSRYIRLALAGAIHRVFWGVFLVAAMTFLIEWALPQHLRKKRVPDPDRLRP</sequence>
<feature type="transmembrane region" description="Helical" evidence="7">
    <location>
        <begin position="48"/>
        <end position="66"/>
    </location>
</feature>
<dbReference type="SUPFAM" id="SSF103473">
    <property type="entry name" value="MFS general substrate transporter"/>
    <property type="match status" value="1"/>
</dbReference>
<feature type="domain" description="Major facilitator superfamily (MFS) profile" evidence="9">
    <location>
        <begin position="13"/>
        <end position="494"/>
    </location>
</feature>
<feature type="transmembrane region" description="Helical" evidence="7">
    <location>
        <begin position="361"/>
        <end position="387"/>
    </location>
</feature>
<feature type="transmembrane region" description="Helical" evidence="7">
    <location>
        <begin position="199"/>
        <end position="217"/>
    </location>
</feature>
<dbReference type="PATRIC" id="fig|679936.5.peg.916"/>
<feature type="transmembrane region" description="Helical" evidence="7">
    <location>
        <begin position="111"/>
        <end position="130"/>
    </location>
</feature>
<keyword evidence="8" id="KW-0732">Signal</keyword>
<feature type="transmembrane region" description="Helical" evidence="7">
    <location>
        <begin position="323"/>
        <end position="349"/>
    </location>
</feature>
<evidence type="ECO:0000256" key="8">
    <source>
        <dbReference type="SAM" id="SignalP"/>
    </source>
</evidence>
<accession>G8TS42</accession>
<dbReference type="KEGG" id="sap:Sulac_0865"/>
<feature type="transmembrane region" description="Helical" evidence="7">
    <location>
        <begin position="229"/>
        <end position="246"/>
    </location>
</feature>
<keyword evidence="6 7" id="KW-0472">Membrane</keyword>
<evidence type="ECO:0000256" key="1">
    <source>
        <dbReference type="ARBA" id="ARBA00004651"/>
    </source>
</evidence>
<evidence type="ECO:0000259" key="9">
    <source>
        <dbReference type="PROSITE" id="PS50850"/>
    </source>
</evidence>
<evidence type="ECO:0000256" key="7">
    <source>
        <dbReference type="SAM" id="Phobius"/>
    </source>
</evidence>
<protein>
    <submittedName>
        <fullName evidence="10">Major facilitator superfamily MFS_1</fullName>
    </submittedName>
</protein>
<proteinExistence type="predicted"/>
<evidence type="ECO:0000256" key="4">
    <source>
        <dbReference type="ARBA" id="ARBA00022692"/>
    </source>
</evidence>
<dbReference type="InterPro" id="IPR011701">
    <property type="entry name" value="MFS"/>
</dbReference>
<keyword evidence="4 7" id="KW-0812">Transmembrane</keyword>
<dbReference type="Proteomes" id="UP000005439">
    <property type="component" value="Chromosome"/>
</dbReference>
<dbReference type="EMBL" id="CP003179">
    <property type="protein sequence ID" value="AEW04368.1"/>
    <property type="molecule type" value="Genomic_DNA"/>
</dbReference>
<organism evidence="10 11">
    <name type="scientific">Sulfobacillus acidophilus (strain ATCC 700253 / DSM 10332 / NAL)</name>
    <dbReference type="NCBI Taxonomy" id="679936"/>
    <lineage>
        <taxon>Bacteria</taxon>
        <taxon>Bacillati</taxon>
        <taxon>Bacillota</taxon>
        <taxon>Clostridia</taxon>
        <taxon>Eubacteriales</taxon>
        <taxon>Clostridiales Family XVII. Incertae Sedis</taxon>
        <taxon>Sulfobacillus</taxon>
    </lineage>
</organism>
<keyword evidence="2" id="KW-0813">Transport</keyword>
<feature type="transmembrane region" description="Helical" evidence="7">
    <location>
        <begin position="471"/>
        <end position="489"/>
    </location>
</feature>
<evidence type="ECO:0000256" key="2">
    <source>
        <dbReference type="ARBA" id="ARBA00022448"/>
    </source>
</evidence>
<dbReference type="CDD" id="cd17502">
    <property type="entry name" value="MFS_Azr1_MDR_like"/>
    <property type="match status" value="1"/>
</dbReference>
<reference evidence="11" key="1">
    <citation type="submission" date="2011-12" db="EMBL/GenBank/DDBJ databases">
        <title>The complete genome of chromosome of Sulfobacillus acidophilus DSM 10332.</title>
        <authorList>
            <person name="Lucas S."/>
            <person name="Han J."/>
            <person name="Lapidus A."/>
            <person name="Bruce D."/>
            <person name="Goodwin L."/>
            <person name="Pitluck S."/>
            <person name="Peters L."/>
            <person name="Kyrpides N."/>
            <person name="Mavromatis K."/>
            <person name="Ivanova N."/>
            <person name="Mikhailova N."/>
            <person name="Chertkov O."/>
            <person name="Saunders E."/>
            <person name="Detter J.C."/>
            <person name="Tapia R."/>
            <person name="Han C."/>
            <person name="Land M."/>
            <person name="Hauser L."/>
            <person name="Markowitz V."/>
            <person name="Cheng J.-F."/>
            <person name="Hugenholtz P."/>
            <person name="Woyke T."/>
            <person name="Wu D."/>
            <person name="Pukall R."/>
            <person name="Gehrich-Schroeter G."/>
            <person name="Schneider S."/>
            <person name="Klenk H.-P."/>
            <person name="Eisen J.A."/>
        </authorList>
    </citation>
    <scope>NUCLEOTIDE SEQUENCE [LARGE SCALE GENOMIC DNA]</scope>
    <source>
        <strain evidence="11">ATCC 700253 / DSM 10332 / NAL</strain>
    </source>
</reference>
<keyword evidence="5 7" id="KW-1133">Transmembrane helix</keyword>
<feature type="transmembrane region" description="Helical" evidence="7">
    <location>
        <begin position="78"/>
        <end position="105"/>
    </location>
</feature>
<evidence type="ECO:0000256" key="6">
    <source>
        <dbReference type="ARBA" id="ARBA00023136"/>
    </source>
</evidence>
<keyword evidence="11" id="KW-1185">Reference proteome</keyword>
<evidence type="ECO:0000313" key="10">
    <source>
        <dbReference type="EMBL" id="AEW04368.1"/>
    </source>
</evidence>
<dbReference type="STRING" id="679936.Sulac_0865"/>
<feature type="transmembrane region" description="Helical" evidence="7">
    <location>
        <begin position="299"/>
        <end position="316"/>
    </location>
</feature>
<feature type="transmembrane region" description="Helical" evidence="7">
    <location>
        <begin position="399"/>
        <end position="418"/>
    </location>
</feature>
<dbReference type="InterPro" id="IPR020846">
    <property type="entry name" value="MFS_dom"/>
</dbReference>
<evidence type="ECO:0000256" key="5">
    <source>
        <dbReference type="ARBA" id="ARBA00022989"/>
    </source>
</evidence>
<evidence type="ECO:0000313" key="11">
    <source>
        <dbReference type="Proteomes" id="UP000005439"/>
    </source>
</evidence>
<keyword evidence="3" id="KW-1003">Cell membrane</keyword>
<dbReference type="InterPro" id="IPR036259">
    <property type="entry name" value="MFS_trans_sf"/>
</dbReference>
<dbReference type="GO" id="GO:0005886">
    <property type="term" value="C:plasma membrane"/>
    <property type="evidence" value="ECO:0007669"/>
    <property type="project" value="UniProtKB-SubCell"/>
</dbReference>
<dbReference type="AlphaFoldDB" id="G8TS42"/>
<feature type="transmembrane region" description="Helical" evidence="7">
    <location>
        <begin position="267"/>
        <end position="287"/>
    </location>
</feature>
<gene>
    <name evidence="10" type="ordered locus">Sulac_0865</name>
</gene>
<dbReference type="PRINTS" id="PR01036">
    <property type="entry name" value="TCRTETB"/>
</dbReference>
<dbReference type="PANTHER" id="PTHR23501:SF191">
    <property type="entry name" value="VACUOLAR BASIC AMINO ACID TRANSPORTER 4"/>
    <property type="match status" value="1"/>
</dbReference>